<evidence type="ECO:0000256" key="1">
    <source>
        <dbReference type="SAM" id="MobiDB-lite"/>
    </source>
</evidence>
<name>A0AA97P152_PYRO3</name>
<dbReference type="Proteomes" id="UP000011086">
    <property type="component" value="Unassembled WGS sequence"/>
</dbReference>
<feature type="region of interest" description="Disordered" evidence="1">
    <location>
        <begin position="1"/>
        <end position="33"/>
    </location>
</feature>
<protein>
    <submittedName>
        <fullName evidence="2">Uncharacterized protein</fullName>
    </submittedName>
</protein>
<evidence type="ECO:0000313" key="2">
    <source>
        <dbReference type="EMBL" id="ELQ40131.1"/>
    </source>
</evidence>
<dbReference type="EMBL" id="JH793194">
    <property type="protein sequence ID" value="ELQ40131.1"/>
    <property type="molecule type" value="Genomic_DNA"/>
</dbReference>
<organism evidence="2">
    <name type="scientific">Pyricularia oryzae (strain Y34)</name>
    <name type="common">Rice blast fungus</name>
    <name type="synonym">Magnaporthe oryzae</name>
    <dbReference type="NCBI Taxonomy" id="1143189"/>
    <lineage>
        <taxon>Eukaryota</taxon>
        <taxon>Fungi</taxon>
        <taxon>Dikarya</taxon>
        <taxon>Ascomycota</taxon>
        <taxon>Pezizomycotina</taxon>
        <taxon>Sordariomycetes</taxon>
        <taxon>Sordariomycetidae</taxon>
        <taxon>Magnaporthales</taxon>
        <taxon>Pyriculariaceae</taxon>
        <taxon>Pyricularia</taxon>
    </lineage>
</organism>
<gene>
    <name evidence="2" type="ORF">OOU_Y34scaffold00461g19</name>
</gene>
<feature type="compositionally biased region" description="Basic and acidic residues" evidence="1">
    <location>
        <begin position="1"/>
        <end position="12"/>
    </location>
</feature>
<reference evidence="2" key="1">
    <citation type="journal article" date="2012" name="PLoS Genet.">
        <title>Comparative analysis of the genomes of two field isolates of the rice blast fungus Magnaporthe oryzae.</title>
        <authorList>
            <person name="Xue M."/>
            <person name="Yang J."/>
            <person name="Li Z."/>
            <person name="Hu S."/>
            <person name="Yao N."/>
            <person name="Dean R.A."/>
            <person name="Zhao W."/>
            <person name="Shen M."/>
            <person name="Zhang H."/>
            <person name="Li C."/>
            <person name="Liu L."/>
            <person name="Cao L."/>
            <person name="Xu X."/>
            <person name="Xing Y."/>
            <person name="Hsiang T."/>
            <person name="Zhang Z."/>
            <person name="Xu J.R."/>
            <person name="Peng Y.L."/>
        </authorList>
    </citation>
    <scope>NUCLEOTIDE SEQUENCE</scope>
    <source>
        <strain evidence="2">Y34</strain>
    </source>
</reference>
<sequence length="33" mass="3736">MSAKWESGDGRLRIGRRQGTLNQAMENFNGRQA</sequence>
<dbReference type="AlphaFoldDB" id="A0AA97P152"/>
<accession>A0AA97P152</accession>
<proteinExistence type="predicted"/>
<feature type="compositionally biased region" description="Polar residues" evidence="1">
    <location>
        <begin position="19"/>
        <end position="33"/>
    </location>
</feature>